<dbReference type="STRING" id="944018.H8Z9E5"/>
<feature type="compositionally biased region" description="Basic and acidic residues" evidence="1">
    <location>
        <begin position="109"/>
        <end position="120"/>
    </location>
</feature>
<dbReference type="EMBL" id="JH604633">
    <property type="protein sequence ID" value="EHY66576.1"/>
    <property type="molecule type" value="Genomic_DNA"/>
</dbReference>
<dbReference type="EMBL" id="AKIJ01000002">
    <property type="protein sequence ID" value="KFG26721.1"/>
    <property type="molecule type" value="Genomic_DNA"/>
</dbReference>
<dbReference type="Proteomes" id="UP000054524">
    <property type="component" value="Unassembled WGS sequence"/>
</dbReference>
<dbReference type="InterPro" id="IPR019835">
    <property type="entry name" value="SWIB_domain"/>
</dbReference>
<reference evidence="3" key="1">
    <citation type="submission" date="2011-03" db="EMBL/GenBank/DDBJ databases">
        <title>The Genome Sequence of Nematocida sp1 strain ERTm2.</title>
        <authorList>
            <consortium name="The Broad Institute Genome Sequencing Platform"/>
            <consortium name="The Broad Institute Genome Sequencing Center for Infectious Disease"/>
            <person name="Cuomo C."/>
            <person name="Troemel E."/>
            <person name="Young S.K."/>
            <person name="Zeng Q."/>
            <person name="Gargeya S."/>
            <person name="Fitzgerald M."/>
            <person name="Haas B."/>
            <person name="Abouelleil A."/>
            <person name="Alvarado L."/>
            <person name="Arachchi H.M."/>
            <person name="Berlin A."/>
            <person name="Brown A."/>
            <person name="Chapman S.B."/>
            <person name="Chen Z."/>
            <person name="Dunbar C."/>
            <person name="Freedman E."/>
            <person name="Gearin G."/>
            <person name="Gellesch M."/>
            <person name="Goldberg J."/>
            <person name="Griggs A."/>
            <person name="Gujja S."/>
            <person name="Heilman E.R."/>
            <person name="Heiman D."/>
            <person name="Howarth C."/>
            <person name="Larson L."/>
            <person name="Lui A."/>
            <person name="MacDonald P.J.P."/>
            <person name="Mehta T."/>
            <person name="Montmayeur A."/>
            <person name="Murphy C."/>
            <person name="Neiman D."/>
            <person name="Pearson M."/>
            <person name="Priest M."/>
            <person name="Roberts A."/>
            <person name="Saif S."/>
            <person name="Shea T."/>
            <person name="Shenoy N."/>
            <person name="Sisk P."/>
            <person name="Stolte C."/>
            <person name="Sykes S."/>
            <person name="White J."/>
            <person name="Yandava C."/>
            <person name="Wortman J."/>
            <person name="Nusbaum C."/>
            <person name="Birren B."/>
        </authorList>
    </citation>
    <scope>NUCLEOTIDE SEQUENCE</scope>
    <source>
        <strain evidence="3">ERTm2</strain>
    </source>
</reference>
<dbReference type="Pfam" id="PF02201">
    <property type="entry name" value="SWIB"/>
    <property type="match status" value="1"/>
</dbReference>
<dbReference type="HOGENOM" id="CLU_758857_0_0_1"/>
<accession>A0A086J3K3</accession>
<dbReference type="AlphaFoldDB" id="H8Z9E5"/>
<sequence length="365" mass="41899">MKNRSERLMELFEIMLQSEKRLDESITQKKMAVEEAHFKKIKKMCTVRINISLEKTSENSLFILIGGKVKEEAGEGEDEGTTEIKSIGSVLSKLYVELSETEGEISRPQGDRAQETEPSAKRVRMSTGESETFFEWHNRTTTSDVSEFEIKTSAKSSHGRLFISFMSYTGVFDLCSDLAGPIGMKRGTKSGILLAIWKYITAQKMRDPLRNKTILCNDVFKKVFEKDEITFSEIIQDLGKFMSPVEMITFDFAVPTQVGGKLQYSYDITAELDPISREYAYANNAKIAILNKKIEDIQVRIEKQNEKIDGLDRFIENPKRYINNWILNSSKNLHLIADDLFDVNDGFYTQKEIQESVYQLLQNYK</sequence>
<feature type="region of interest" description="Disordered" evidence="1">
    <location>
        <begin position="101"/>
        <end position="124"/>
    </location>
</feature>
<dbReference type="SMART" id="SM00151">
    <property type="entry name" value="SWIB"/>
    <property type="match status" value="1"/>
</dbReference>
<gene>
    <name evidence="3" type="ORF">NERG_00216</name>
    <name evidence="4" type="ORF">NESG_00875</name>
</gene>
<keyword evidence="5" id="KW-1185">Reference proteome</keyword>
<evidence type="ECO:0000256" key="1">
    <source>
        <dbReference type="SAM" id="MobiDB-lite"/>
    </source>
</evidence>
<evidence type="ECO:0000313" key="4">
    <source>
        <dbReference type="EMBL" id="KFG26721.1"/>
    </source>
</evidence>
<protein>
    <recommendedName>
        <fullName evidence="2">DM2 domain-containing protein</fullName>
    </recommendedName>
</protein>
<evidence type="ECO:0000259" key="2">
    <source>
        <dbReference type="PROSITE" id="PS51925"/>
    </source>
</evidence>
<name>H8Z9E5_NEMA1</name>
<dbReference type="Gene3D" id="1.10.245.10">
    <property type="entry name" value="SWIB/MDM2 domain"/>
    <property type="match status" value="1"/>
</dbReference>
<dbReference type="InterPro" id="IPR036885">
    <property type="entry name" value="SWIB_MDM2_dom_sf"/>
</dbReference>
<dbReference type="SUPFAM" id="SSF47592">
    <property type="entry name" value="SWIB/MDM2 domain"/>
    <property type="match status" value="1"/>
</dbReference>
<accession>H8Z9E5</accession>
<feature type="domain" description="DM2" evidence="2">
    <location>
        <begin position="167"/>
        <end position="244"/>
    </location>
</feature>
<dbReference type="PANTHER" id="PTHR13844">
    <property type="entry name" value="SWI/SNF-RELATED MATRIX-ASSOCIATED ACTIN-DEPENDENT REGULATOR OF CHROMATIN SUBFAMILY D"/>
    <property type="match status" value="1"/>
</dbReference>
<dbReference type="InterPro" id="IPR003121">
    <property type="entry name" value="SWIB_MDM2_domain"/>
</dbReference>
<organism evidence="3">
    <name type="scientific">Nematocida ausubeli (strain ATCC PRA-371 / ERTm2)</name>
    <name type="common">Nematode killer fungus</name>
    <dbReference type="NCBI Taxonomy" id="1913371"/>
    <lineage>
        <taxon>Eukaryota</taxon>
        <taxon>Fungi</taxon>
        <taxon>Fungi incertae sedis</taxon>
        <taxon>Microsporidia</taxon>
        <taxon>Nematocida</taxon>
    </lineage>
</organism>
<evidence type="ECO:0000313" key="5">
    <source>
        <dbReference type="Proteomes" id="UP000054524"/>
    </source>
</evidence>
<proteinExistence type="predicted"/>
<reference evidence="4 5" key="3">
    <citation type="journal article" date="2014" name="Genome Announc.">
        <title>Genome Sequence of the Microsporidian Species Nematocida sp1 Strain ERTm6 (ATCC PRA-372).</title>
        <authorList>
            <person name="Bakowski M.A."/>
            <person name="Priest M."/>
            <person name="Young S."/>
            <person name="Cuomo C.A."/>
            <person name="Troemel E.R."/>
        </authorList>
    </citation>
    <scope>NUCLEOTIDE SEQUENCE [LARGE SCALE GENOMIC DNA]</scope>
    <source>
        <strain evidence="4 5">ERTm6</strain>
    </source>
</reference>
<dbReference type="CDD" id="cd10568">
    <property type="entry name" value="SWIB_like"/>
    <property type="match status" value="1"/>
</dbReference>
<dbReference type="Proteomes" id="UP000005622">
    <property type="component" value="Unassembled WGS sequence"/>
</dbReference>
<dbReference type="PROSITE" id="PS51925">
    <property type="entry name" value="SWIB_MDM2"/>
    <property type="match status" value="1"/>
</dbReference>
<reference evidence="4" key="2">
    <citation type="submission" date="2012-10" db="EMBL/GenBank/DDBJ databases">
        <authorList>
            <consortium name="The Broad Institute Genome Sequencing Platform"/>
            <consortium name="The Broad Institute Genome Sequencing Center for Infectious Disease"/>
            <person name="Cuomo C."/>
            <person name="Troemel E."/>
            <person name="Walker B."/>
            <person name="Young S.K."/>
            <person name="Zeng Q."/>
            <person name="Gargeya S."/>
            <person name="Fitzgerald M."/>
            <person name="Haas B."/>
            <person name="Abouelleil A."/>
            <person name="Alvarado L."/>
            <person name="Arachchi H.M."/>
            <person name="Berlin A.M."/>
            <person name="Chapman S.B."/>
            <person name="Goldberg J."/>
            <person name="Griggs A."/>
            <person name="Gujja S."/>
            <person name="Hansen M."/>
            <person name="Howarth C."/>
            <person name="Imamovic A."/>
            <person name="Larimer J."/>
            <person name="McCowan C."/>
            <person name="Murphy C."/>
            <person name="Neiman D."/>
            <person name="Pearson M."/>
            <person name="Priest M."/>
            <person name="Roberts A."/>
            <person name="Saif S."/>
            <person name="Shea T."/>
            <person name="Sisk P."/>
            <person name="Sykes S."/>
            <person name="Wortman J."/>
            <person name="Nusbaum C."/>
            <person name="Birren B."/>
        </authorList>
    </citation>
    <scope>NUCLEOTIDE SEQUENCE</scope>
    <source>
        <strain evidence="4">ERTm6</strain>
    </source>
</reference>
<evidence type="ECO:0000313" key="3">
    <source>
        <dbReference type="EMBL" id="EHY66576.1"/>
    </source>
</evidence>